<dbReference type="AlphaFoldDB" id="A0A507C0V2"/>
<keyword evidence="2" id="KW-1185">Reference proteome</keyword>
<gene>
    <name evidence="1" type="ORF">SeMB42_g07800</name>
</gene>
<name>A0A507C0V2_9FUNG</name>
<reference evidence="1 2" key="1">
    <citation type="journal article" date="2019" name="Sci. Rep.">
        <title>Comparative genomics of chytrid fungi reveal insights into the obligate biotrophic and pathogenic lifestyle of Synchytrium endobioticum.</title>
        <authorList>
            <person name="van de Vossenberg B.T.L.H."/>
            <person name="Warris S."/>
            <person name="Nguyen H.D.T."/>
            <person name="van Gent-Pelzer M.P.E."/>
            <person name="Joly D.L."/>
            <person name="van de Geest H.C."/>
            <person name="Bonants P.J.M."/>
            <person name="Smith D.S."/>
            <person name="Levesque C.A."/>
            <person name="van der Lee T.A.J."/>
        </authorList>
    </citation>
    <scope>NUCLEOTIDE SEQUENCE [LARGE SCALE GENOMIC DNA]</scope>
    <source>
        <strain evidence="1 2">MB42</strain>
    </source>
</reference>
<accession>A0A507C0V2</accession>
<feature type="non-terminal residue" evidence="1">
    <location>
        <position position="61"/>
    </location>
</feature>
<organism evidence="1 2">
    <name type="scientific">Synchytrium endobioticum</name>
    <dbReference type="NCBI Taxonomy" id="286115"/>
    <lineage>
        <taxon>Eukaryota</taxon>
        <taxon>Fungi</taxon>
        <taxon>Fungi incertae sedis</taxon>
        <taxon>Chytridiomycota</taxon>
        <taxon>Chytridiomycota incertae sedis</taxon>
        <taxon>Chytridiomycetes</taxon>
        <taxon>Synchytriales</taxon>
        <taxon>Synchytriaceae</taxon>
        <taxon>Synchytrium</taxon>
    </lineage>
</organism>
<dbReference type="VEuPathDB" id="FungiDB:SeMB42_g07800"/>
<proteinExistence type="predicted"/>
<dbReference type="Proteomes" id="UP000317494">
    <property type="component" value="Unassembled WGS sequence"/>
</dbReference>
<sequence>MSIADMMHQLLLGCVMIVNDSGWPADRVQVLSHIRCRLPGSCLGLAVAKDNGARGVATVGI</sequence>
<dbReference type="EMBL" id="QEAN01000630">
    <property type="protein sequence ID" value="TPX31163.1"/>
    <property type="molecule type" value="Genomic_DNA"/>
</dbReference>
<evidence type="ECO:0000313" key="2">
    <source>
        <dbReference type="Proteomes" id="UP000317494"/>
    </source>
</evidence>
<comment type="caution">
    <text evidence="1">The sequence shown here is derived from an EMBL/GenBank/DDBJ whole genome shotgun (WGS) entry which is preliminary data.</text>
</comment>
<evidence type="ECO:0000313" key="1">
    <source>
        <dbReference type="EMBL" id="TPX31163.1"/>
    </source>
</evidence>
<protein>
    <submittedName>
        <fullName evidence="1">Uncharacterized protein</fullName>
    </submittedName>
</protein>